<keyword evidence="5" id="KW-1185">Reference proteome</keyword>
<evidence type="ECO:0000256" key="2">
    <source>
        <dbReference type="SAM" id="SignalP"/>
    </source>
</evidence>
<accession>A0ABU9E5D4</accession>
<evidence type="ECO:0000313" key="5">
    <source>
        <dbReference type="Proteomes" id="UP001491349"/>
    </source>
</evidence>
<gene>
    <name evidence="4" type="ORF">WMW71_12550</name>
</gene>
<dbReference type="Proteomes" id="UP001491349">
    <property type="component" value="Unassembled WGS sequence"/>
</dbReference>
<dbReference type="InterPro" id="IPR026444">
    <property type="entry name" value="Secre_tail"/>
</dbReference>
<evidence type="ECO:0000259" key="3">
    <source>
        <dbReference type="Pfam" id="PF18962"/>
    </source>
</evidence>
<dbReference type="NCBIfam" id="TIGR04183">
    <property type="entry name" value="Por_Secre_tail"/>
    <property type="match status" value="1"/>
</dbReference>
<feature type="signal peptide" evidence="2">
    <location>
        <begin position="1"/>
        <end position="19"/>
    </location>
</feature>
<dbReference type="RefSeq" id="WP_379761760.1">
    <property type="nucleotide sequence ID" value="NZ_JBHSGC010000013.1"/>
</dbReference>
<evidence type="ECO:0000313" key="4">
    <source>
        <dbReference type="EMBL" id="MEK8181174.1"/>
    </source>
</evidence>
<feature type="chain" id="PRO_5045452726" evidence="2">
    <location>
        <begin position="20"/>
        <end position="891"/>
    </location>
</feature>
<sequence length="891" mass="91321">MCKFGLILFLMMFSISGKAQTRYTMSMTATAPTDRTMDVTLSITANSAGGERFGGYQAGINFSTAIINGGTISAAYVAGSKSSPALDVMITPTPGVATAGHVRLSLQAIAGSSAVDMVQGTTLILGTYRITNTVAWATGSNASLWLQNVTFSGKTNTSVNGYPFGSSTGAVSISTTAPVAGALALGYTQASPLSLTLNQPSETCFTSGVASNIVGTSCFGQTSGSATITMSPAASSNDITYTVDGGASTPGTLVSNAFNVSGLTAGSHTVVVTGAGGCTTPVVVNFNVGGPTTELSASSSAGTIACNGGTTSVTVSGTGGTAPYTGTGTFTVSAGPYSFTVTDANGCTSTTSGTVTEPAQLTNTTNQVACGSYTWSVTGLSYSTTGVYTGTTTNGSGCTINETLNLTILNNLTPSVGLTSSDLDNTFAYGTTVTFTASADNLGAGTASYDFKVNGTSVQNGASNVYVVNNLVNGNQVSVSITVTGGACLSSNTANSNVIANTVTGAFFTSITNYCGQTLPVIGSRIKCSVPSGVVGTLTYRFRVTNNVTSAVSIVNSNVASFDMTMVSGFSYGTSYNIEAAAVVNNIVQPYSSVCVISTPAVPVNQPTSTCGQTLAALNTRIFASAVSGAQLYRWRVALSTAPTTYFIHTTTSSSFRLTNVAGLNVTFDKTYLVAVQSDVVVNGVTTTSAYSSTPCAINTPSVASVSVSANQCGQTLASLTSGIFVNSVANAVSYTYRVRKVGTTTDYDYTSNFTSFKLSDVQGLSLTYDSSYEVSVSVKLLIDGVNYDSPFSAPCSISTPSSPLRIVQPEFSAIAYPNPFADNFLIDLTTESQSSVSIKVYDMVGRLVDSRESKASNLDSLAIGDQYPSGVYNVVVTQDEIVKTIRVVKR</sequence>
<keyword evidence="1 2" id="KW-0732">Signal</keyword>
<proteinExistence type="predicted"/>
<reference evidence="4 5" key="1">
    <citation type="submission" date="2024-04" db="EMBL/GenBank/DDBJ databases">
        <title>draft genome sequnece of Flavobacterium buctense JCM 30750.</title>
        <authorList>
            <person name="Kim D.-U."/>
        </authorList>
    </citation>
    <scope>NUCLEOTIDE SEQUENCE [LARGE SCALE GENOMIC DNA]</scope>
    <source>
        <strain evidence="4 5">JCM 30750</strain>
    </source>
</reference>
<evidence type="ECO:0000256" key="1">
    <source>
        <dbReference type="ARBA" id="ARBA00022729"/>
    </source>
</evidence>
<feature type="domain" description="Secretion system C-terminal sorting" evidence="3">
    <location>
        <begin position="817"/>
        <end position="884"/>
    </location>
</feature>
<dbReference type="EMBL" id="JBBPCB010000010">
    <property type="protein sequence ID" value="MEK8181174.1"/>
    <property type="molecule type" value="Genomic_DNA"/>
</dbReference>
<name>A0ABU9E5D4_9FLAO</name>
<dbReference type="Pfam" id="PF18962">
    <property type="entry name" value="Por_Secre_tail"/>
    <property type="match status" value="1"/>
</dbReference>
<comment type="caution">
    <text evidence="4">The sequence shown here is derived from an EMBL/GenBank/DDBJ whole genome shotgun (WGS) entry which is preliminary data.</text>
</comment>
<organism evidence="4 5">
    <name type="scientific">Flavobacterium buctense</name>
    <dbReference type="NCBI Taxonomy" id="1648146"/>
    <lineage>
        <taxon>Bacteria</taxon>
        <taxon>Pseudomonadati</taxon>
        <taxon>Bacteroidota</taxon>
        <taxon>Flavobacteriia</taxon>
        <taxon>Flavobacteriales</taxon>
        <taxon>Flavobacteriaceae</taxon>
        <taxon>Flavobacterium</taxon>
    </lineage>
</organism>
<protein>
    <submittedName>
        <fullName evidence="4">T9SS type A sorting domain-containing protein</fullName>
    </submittedName>
</protein>
<dbReference type="Gene3D" id="3.40.1350.20">
    <property type="match status" value="1"/>
</dbReference>